<evidence type="ECO:0000313" key="23">
    <source>
        <dbReference type="EMBL" id="AMD22692.1"/>
    </source>
</evidence>
<evidence type="ECO:0000256" key="18">
    <source>
        <dbReference type="ARBA" id="ARBA00023180"/>
    </source>
</evidence>
<dbReference type="GO" id="GO:0004806">
    <property type="term" value="F:triacylglycerol lipase activity"/>
    <property type="evidence" value="ECO:0007669"/>
    <property type="project" value="UniProtKB-EC"/>
</dbReference>
<evidence type="ECO:0000256" key="1">
    <source>
        <dbReference type="ARBA" id="ARBA00001024"/>
    </source>
</evidence>
<dbReference type="GO" id="GO:0046461">
    <property type="term" value="P:neutral lipid catabolic process"/>
    <property type="evidence" value="ECO:0007669"/>
    <property type="project" value="TreeGrafter"/>
</dbReference>
<reference evidence="23 24" key="1">
    <citation type="submission" date="2016-01" db="EMBL/GenBank/DDBJ databases">
        <title>Genome sequence of the yeast Holleya sinecauda.</title>
        <authorList>
            <person name="Dietrich F.S."/>
        </authorList>
    </citation>
    <scope>NUCLEOTIDE SEQUENCE [LARGE SCALE GENOMIC DNA]</scope>
    <source>
        <strain evidence="23 24">ATCC 58844</strain>
    </source>
</reference>
<evidence type="ECO:0000256" key="19">
    <source>
        <dbReference type="ARBA" id="ARBA00024663"/>
    </source>
</evidence>
<evidence type="ECO:0000256" key="9">
    <source>
        <dbReference type="ARBA" id="ARBA00022692"/>
    </source>
</evidence>
<keyword evidence="11" id="KW-0378">Hydrolase</keyword>
<dbReference type="GO" id="GO:0034727">
    <property type="term" value="P:piecemeal microautophagy of the nucleus"/>
    <property type="evidence" value="ECO:0007669"/>
    <property type="project" value="TreeGrafter"/>
</dbReference>
<dbReference type="InterPro" id="IPR029058">
    <property type="entry name" value="AB_hydrolase_fold"/>
</dbReference>
<dbReference type="Gene3D" id="3.40.50.1820">
    <property type="entry name" value="alpha/beta hydrolase"/>
    <property type="match status" value="1"/>
</dbReference>
<sequence>MKRNINANRKTRLKATFWNGVLLVVLLIGGYITKNAYNAYISGQIGKIHPSFSYSNEFRLANIYHHGAGKHSNVHMVLDINDDIRKLASDHYQLNAASAEEPENDLWSSYADFQDTNPFNYSFKLKTTTAPVTRTSNRDPNFISSFLDYSLTNPEMAAKVEFEWEDEDVLAPDVTDRTTVMSLALMSSNAYVKLPQTGNWRNLTGWNITDEKGAPEYGWEEDGIRGHVFVNQNESVVVFAIKGTSSQILPGSGNDETSVNDKLNDNLLFSCCCARVTYLWTTVCDCYMKAYTCNEKCLENELRRRDYYYYAVMEMYKDIVMSYPNATIWLTGHSLGGALGSLLGRTFGLPAVTFQSPGEQLATKRLHLPQRPGIPSYKEAIWHFGHTADPIFMGTCNGASSACSIGGYAMETGCHTGKVCVYDVVADKGWHVSIMNHRIHTVIDNVILEYDTVPSCVDPGKCEDCYNWDFVRDEETASPKLSPSPEVTTTGYTGASPTKRCVGRNWIGICTSYEPVLSKI</sequence>
<feature type="domain" description="Fungal lipase-type" evidence="22">
    <location>
        <begin position="287"/>
        <end position="344"/>
    </location>
</feature>
<dbReference type="OrthoDB" id="58570at2759"/>
<organism evidence="23 24">
    <name type="scientific">Eremothecium sinecaudum</name>
    <dbReference type="NCBI Taxonomy" id="45286"/>
    <lineage>
        <taxon>Eukaryota</taxon>
        <taxon>Fungi</taxon>
        <taxon>Dikarya</taxon>
        <taxon>Ascomycota</taxon>
        <taxon>Saccharomycotina</taxon>
        <taxon>Saccharomycetes</taxon>
        <taxon>Saccharomycetales</taxon>
        <taxon>Saccharomycetaceae</taxon>
        <taxon>Eremothecium</taxon>
    </lineage>
</organism>
<dbReference type="GO" id="GO:0004620">
    <property type="term" value="F:phospholipase activity"/>
    <property type="evidence" value="ECO:0007669"/>
    <property type="project" value="TreeGrafter"/>
</dbReference>
<evidence type="ECO:0000256" key="5">
    <source>
        <dbReference type="ARBA" id="ARBA00011137"/>
    </source>
</evidence>
<evidence type="ECO:0000256" key="7">
    <source>
        <dbReference type="ARBA" id="ARBA00018542"/>
    </source>
</evidence>
<dbReference type="EMBL" id="CP014248">
    <property type="protein sequence ID" value="AMD22692.1"/>
    <property type="molecule type" value="Genomic_DNA"/>
</dbReference>
<dbReference type="GeneID" id="28726053"/>
<keyword evidence="10" id="KW-0967">Endosome</keyword>
<evidence type="ECO:0000256" key="13">
    <source>
        <dbReference type="ARBA" id="ARBA00022968"/>
    </source>
</evidence>
<dbReference type="InterPro" id="IPR050805">
    <property type="entry name" value="ATG15_Lipase"/>
</dbReference>
<dbReference type="RefSeq" id="XP_017989688.1">
    <property type="nucleotide sequence ID" value="XM_018134040.1"/>
</dbReference>
<evidence type="ECO:0000256" key="10">
    <source>
        <dbReference type="ARBA" id="ARBA00022753"/>
    </source>
</evidence>
<dbReference type="GO" id="GO:0005775">
    <property type="term" value="C:vacuolar lumen"/>
    <property type="evidence" value="ECO:0007669"/>
    <property type="project" value="TreeGrafter"/>
</dbReference>
<dbReference type="EC" id="3.1.1.3" evidence="6"/>
<dbReference type="PANTHER" id="PTHR47175:SF2">
    <property type="entry name" value="LIPASE ATG15-RELATED"/>
    <property type="match status" value="1"/>
</dbReference>
<dbReference type="PANTHER" id="PTHR47175">
    <property type="entry name" value="LIPASE ATG15-RELATED"/>
    <property type="match status" value="1"/>
</dbReference>
<feature type="transmembrane region" description="Helical" evidence="21">
    <location>
        <begin position="12"/>
        <end position="32"/>
    </location>
</feature>
<evidence type="ECO:0000256" key="6">
    <source>
        <dbReference type="ARBA" id="ARBA00013279"/>
    </source>
</evidence>
<evidence type="ECO:0000256" key="11">
    <source>
        <dbReference type="ARBA" id="ARBA00022801"/>
    </source>
</evidence>
<evidence type="ECO:0000259" key="22">
    <source>
        <dbReference type="Pfam" id="PF01764"/>
    </source>
</evidence>
<keyword evidence="14 21" id="KW-1133">Transmembrane helix</keyword>
<evidence type="ECO:0000256" key="12">
    <source>
        <dbReference type="ARBA" id="ARBA00022963"/>
    </source>
</evidence>
<evidence type="ECO:0000256" key="14">
    <source>
        <dbReference type="ARBA" id="ARBA00022989"/>
    </source>
</evidence>
<dbReference type="GO" id="GO:0032585">
    <property type="term" value="C:multivesicular body membrane"/>
    <property type="evidence" value="ECO:0007669"/>
    <property type="project" value="UniProtKB-SubCell"/>
</dbReference>
<evidence type="ECO:0000256" key="21">
    <source>
        <dbReference type="SAM" id="Phobius"/>
    </source>
</evidence>
<keyword evidence="12" id="KW-0442">Lipid degradation</keyword>
<accession>A0A0X8HWD5</accession>
<dbReference type="InterPro" id="IPR002921">
    <property type="entry name" value="Fungal_lipase-type"/>
</dbReference>
<dbReference type="STRING" id="45286.A0A0X8HWD5"/>
<keyword evidence="9 21" id="KW-0812">Transmembrane</keyword>
<evidence type="ECO:0000313" key="24">
    <source>
        <dbReference type="Proteomes" id="UP000243052"/>
    </source>
</evidence>
<comment type="similarity">
    <text evidence="4">Belongs to the AB hydrolase superfamily. Lipase family.</text>
</comment>
<evidence type="ECO:0000256" key="4">
    <source>
        <dbReference type="ARBA" id="ARBA00010701"/>
    </source>
</evidence>
<comment type="function">
    <text evidence="19">Lipase which is essential for lysis of subvacuolar cytoplasm to vacuole targeted bodies and intravacuolar autophagic bodies. Involved in the lysis of intravacuolar multivesicular body (MVB) vesicles. The intravacuolar membrane disintegration by ATG15 is critical to life span extension.</text>
</comment>
<evidence type="ECO:0000256" key="20">
    <source>
        <dbReference type="ARBA" id="ARBA00029828"/>
    </source>
</evidence>
<evidence type="ECO:0000256" key="2">
    <source>
        <dbReference type="ARBA" id="ARBA00004270"/>
    </source>
</evidence>
<keyword evidence="13" id="KW-0735">Signal-anchor</keyword>
<keyword evidence="15" id="KW-0072">Autophagy</keyword>
<evidence type="ECO:0000256" key="16">
    <source>
        <dbReference type="ARBA" id="ARBA00023098"/>
    </source>
</evidence>
<evidence type="ECO:0000256" key="15">
    <source>
        <dbReference type="ARBA" id="ARBA00023006"/>
    </source>
</evidence>
<dbReference type="GO" id="GO:0006660">
    <property type="term" value="P:phosphatidylserine catabolic process"/>
    <property type="evidence" value="ECO:0007669"/>
    <property type="project" value="TreeGrafter"/>
</dbReference>
<evidence type="ECO:0000256" key="8">
    <source>
        <dbReference type="ARBA" id="ARBA00019241"/>
    </source>
</evidence>
<dbReference type="GO" id="GO:0034496">
    <property type="term" value="P:multivesicular body membrane disassembly"/>
    <property type="evidence" value="ECO:0007669"/>
    <property type="project" value="TreeGrafter"/>
</dbReference>
<dbReference type="SUPFAM" id="SSF53474">
    <property type="entry name" value="alpha/beta-Hydrolases"/>
    <property type="match status" value="1"/>
</dbReference>
<evidence type="ECO:0000256" key="3">
    <source>
        <dbReference type="ARBA" id="ARBA00004343"/>
    </source>
</evidence>
<proteinExistence type="inferred from homology"/>
<comment type="subcellular location">
    <subcellularLocation>
        <location evidence="3">Endosome</location>
        <location evidence="3">Multivesicular body membrane</location>
        <topology evidence="3">Single-pass type II membrane protein</topology>
    </subcellularLocation>
    <subcellularLocation>
        <location evidence="2">Prevacuolar compartment membrane</location>
        <topology evidence="2">Single-pass type II membrane protein</topology>
    </subcellularLocation>
</comment>
<gene>
    <name evidence="23" type="ORF">AW171_hschr84743</name>
</gene>
<comment type="catalytic activity">
    <reaction evidence="1">
        <text>a triacylglycerol + H2O = a diacylglycerol + a fatty acid + H(+)</text>
        <dbReference type="Rhea" id="RHEA:12044"/>
        <dbReference type="ChEBI" id="CHEBI:15377"/>
        <dbReference type="ChEBI" id="CHEBI:15378"/>
        <dbReference type="ChEBI" id="CHEBI:17855"/>
        <dbReference type="ChEBI" id="CHEBI:18035"/>
        <dbReference type="ChEBI" id="CHEBI:28868"/>
        <dbReference type="EC" id="3.1.1.3"/>
    </reaction>
</comment>
<keyword evidence="24" id="KW-1185">Reference proteome</keyword>
<protein>
    <recommendedName>
        <fullName evidence="7">Putative lipase ATG15</fullName>
        <ecNumber evidence="6">3.1.1.3</ecNumber>
    </recommendedName>
    <alternativeName>
        <fullName evidence="20">Autophagy-related protein 15</fullName>
    </alternativeName>
    <alternativeName>
        <fullName evidence="8">Putative lipase atg15</fullName>
    </alternativeName>
</protein>
<dbReference type="Proteomes" id="UP000243052">
    <property type="component" value="Chromosome viii"/>
</dbReference>
<keyword evidence="18" id="KW-0325">Glycoprotein</keyword>
<keyword evidence="17 21" id="KW-0472">Membrane</keyword>
<dbReference type="Pfam" id="PF01764">
    <property type="entry name" value="Lipase_3"/>
    <property type="match status" value="1"/>
</dbReference>
<keyword evidence="16" id="KW-0443">Lipid metabolism</keyword>
<dbReference type="AlphaFoldDB" id="A0A0X8HWD5"/>
<evidence type="ECO:0000256" key="17">
    <source>
        <dbReference type="ARBA" id="ARBA00023136"/>
    </source>
</evidence>
<name>A0A0X8HWD5_9SACH</name>
<comment type="subunit">
    <text evidence="5">Binds to both phosphatidylinositol (PI) and phosphatidylinositol 3,5-bisphosphate (PIP2).</text>
</comment>